<accession>A0ACC5R530</accession>
<proteinExistence type="predicted"/>
<evidence type="ECO:0000313" key="2">
    <source>
        <dbReference type="Proteomes" id="UP000616151"/>
    </source>
</evidence>
<protein>
    <submittedName>
        <fullName evidence="1">Tol-pal system-associated acyl-CoA thioesterase</fullName>
    </submittedName>
</protein>
<dbReference type="Proteomes" id="UP000616151">
    <property type="component" value="Unassembled WGS sequence"/>
</dbReference>
<comment type="caution">
    <text evidence="1">The sequence shown here is derived from an EMBL/GenBank/DDBJ whole genome shotgun (WGS) entry which is preliminary data.</text>
</comment>
<reference evidence="1" key="1">
    <citation type="submission" date="2021-01" db="EMBL/GenBank/DDBJ databases">
        <authorList>
            <person name="Sun Q."/>
        </authorList>
    </citation>
    <scope>NUCLEOTIDE SEQUENCE</scope>
    <source>
        <strain evidence="1">YIM B02566</strain>
    </source>
</reference>
<name>A0ACC5R530_9HYPH</name>
<gene>
    <name evidence="1" type="primary">ybgC</name>
    <name evidence="1" type="ORF">JHL16_15535</name>
</gene>
<evidence type="ECO:0000313" key="1">
    <source>
        <dbReference type="EMBL" id="MBK1867770.1"/>
    </source>
</evidence>
<keyword evidence="2" id="KW-1185">Reference proteome</keyword>
<organism evidence="1 2">
    <name type="scientific">Taklimakanibacter albus</name>
    <dbReference type="NCBI Taxonomy" id="2800327"/>
    <lineage>
        <taxon>Bacteria</taxon>
        <taxon>Pseudomonadati</taxon>
        <taxon>Pseudomonadota</taxon>
        <taxon>Alphaproteobacteria</taxon>
        <taxon>Hyphomicrobiales</taxon>
        <taxon>Aestuariivirgaceae</taxon>
        <taxon>Taklimakanibacter</taxon>
    </lineage>
</organism>
<sequence length="147" mass="16937">MTEWPDLAGRIDGNRHVLPVRVYYEDTDFSGAVYHANYLKFCERGRSDCLRLIGIHHNEMHWHETHGRMGFVVRRMVCDFLKPARIDDLLEVETRFREMGGARMELDQKVLRAGEVLFSADVTVALVDAAGRPKRFPEDMAAALKTF</sequence>
<dbReference type="EMBL" id="JAENHL010000007">
    <property type="protein sequence ID" value="MBK1867770.1"/>
    <property type="molecule type" value="Genomic_DNA"/>
</dbReference>